<dbReference type="eggNOG" id="COG1538">
    <property type="taxonomic scope" value="Bacteria"/>
</dbReference>
<evidence type="ECO:0000256" key="5">
    <source>
        <dbReference type="ARBA" id="ARBA00022692"/>
    </source>
</evidence>
<sequence length="522" mass="56061">MSVARRPHRTSFTRRVKPGVPSSDCVPYCAMGLTSADAARLISATVSWATNRTAKLDARMDGVKRFSGLVTAGIVLVCLGPAPVSAETIESALIRAYQTNPQLNAQRASVRSTDEQVPQALSGYRPKVSITASGGYQYTDVNSLFGGNQIHLSGSNYPRTVGATVSQTLFNGNQTANRTRAAESQVSSAREGLRVLEQSVLLSAATIYMDYLRDSATVEVQKSNVRVLEQTLKQTNDRFNVGEVTRTDVAQSQAQLAAGNTQLLTAESNLTTTRANYRRIIGSEPTGLAPGSPVDRFLPATLAQAVDLGLTENPNVTAAMFGIDVSYLNVKINEGALFPTVSLQANAQQGYEQSITSPRQFVASAIAQVSVPIFQGGAEYALIRQSKESLSQQRLNLEQVRDQARASIVQAWGQLQAGRAQVASAQSQVKASEIALNGVREEARAGQRTTLDVLNAQQALVNARVSLVTAQHDRVVASYAVLSAVGRLAPQVLGLKTDIYDPSVHYQQVRDSWVGVRTPDGR</sequence>
<evidence type="ECO:0000256" key="6">
    <source>
        <dbReference type="ARBA" id="ARBA00023136"/>
    </source>
</evidence>
<dbReference type="Gene3D" id="1.20.1600.10">
    <property type="entry name" value="Outer membrane efflux proteins (OEP)"/>
    <property type="match status" value="1"/>
</dbReference>
<dbReference type="STRING" id="316057.RPD_2577"/>
<name>Q137D2_RHOPS</name>
<keyword evidence="6" id="KW-0472">Membrane</keyword>
<dbReference type="AlphaFoldDB" id="Q137D2"/>
<evidence type="ECO:0000256" key="2">
    <source>
        <dbReference type="ARBA" id="ARBA00007613"/>
    </source>
</evidence>
<protein>
    <submittedName>
        <fullName evidence="8">Type I secretion outer membrane protein, TolC</fullName>
    </submittedName>
</protein>
<dbReference type="InterPro" id="IPR003423">
    <property type="entry name" value="OMP_efflux"/>
</dbReference>
<comment type="subcellular location">
    <subcellularLocation>
        <location evidence="1">Cell outer membrane</location>
    </subcellularLocation>
</comment>
<dbReference type="EMBL" id="CP000283">
    <property type="protein sequence ID" value="ABE39807.1"/>
    <property type="molecule type" value="Genomic_DNA"/>
</dbReference>
<evidence type="ECO:0000256" key="7">
    <source>
        <dbReference type="ARBA" id="ARBA00023237"/>
    </source>
</evidence>
<organism evidence="8 9">
    <name type="scientific">Rhodopseudomonas palustris (strain BisB5)</name>
    <dbReference type="NCBI Taxonomy" id="316057"/>
    <lineage>
        <taxon>Bacteria</taxon>
        <taxon>Pseudomonadati</taxon>
        <taxon>Pseudomonadota</taxon>
        <taxon>Alphaproteobacteria</taxon>
        <taxon>Hyphomicrobiales</taxon>
        <taxon>Nitrobacteraceae</taxon>
        <taxon>Rhodopseudomonas</taxon>
    </lineage>
</organism>
<reference evidence="8 9" key="1">
    <citation type="submission" date="2006-03" db="EMBL/GenBank/DDBJ databases">
        <title>Complete sequence of Rhodopseudomonas palustris BisB5.</title>
        <authorList>
            <consortium name="US DOE Joint Genome Institute"/>
            <person name="Copeland A."/>
            <person name="Lucas S."/>
            <person name="Lapidus A."/>
            <person name="Barry K."/>
            <person name="Detter J.C."/>
            <person name="Glavina del Rio T."/>
            <person name="Hammon N."/>
            <person name="Israni S."/>
            <person name="Dalin E."/>
            <person name="Tice H."/>
            <person name="Pitluck S."/>
            <person name="Chain P."/>
            <person name="Malfatti S."/>
            <person name="Shin M."/>
            <person name="Vergez L."/>
            <person name="Schmutz J."/>
            <person name="Larimer F."/>
            <person name="Land M."/>
            <person name="Hauser L."/>
            <person name="Pelletier D.A."/>
            <person name="Kyrpides N."/>
            <person name="Lykidis A."/>
            <person name="Oda Y."/>
            <person name="Harwood C.S."/>
            <person name="Richardson P."/>
        </authorList>
    </citation>
    <scope>NUCLEOTIDE SEQUENCE [LARGE SCALE GENOMIC DNA]</scope>
    <source>
        <strain evidence="8 9">BisB5</strain>
    </source>
</reference>
<keyword evidence="7" id="KW-0998">Cell outer membrane</keyword>
<dbReference type="PANTHER" id="PTHR30026:SF22">
    <property type="entry name" value="OUTER MEMBRANE EFFLUX PROTEIN"/>
    <property type="match status" value="1"/>
</dbReference>
<dbReference type="Pfam" id="PF02321">
    <property type="entry name" value="OEP"/>
    <property type="match status" value="2"/>
</dbReference>
<evidence type="ECO:0000256" key="1">
    <source>
        <dbReference type="ARBA" id="ARBA00004442"/>
    </source>
</evidence>
<accession>Q137D2</accession>
<dbReference type="NCBIfam" id="TIGR01844">
    <property type="entry name" value="type_I_sec_TolC"/>
    <property type="match status" value="1"/>
</dbReference>
<dbReference type="InterPro" id="IPR051906">
    <property type="entry name" value="TolC-like"/>
</dbReference>
<comment type="similarity">
    <text evidence="2">Belongs to the outer membrane factor (OMF) (TC 1.B.17) family.</text>
</comment>
<dbReference type="GO" id="GO:0015288">
    <property type="term" value="F:porin activity"/>
    <property type="evidence" value="ECO:0007669"/>
    <property type="project" value="TreeGrafter"/>
</dbReference>
<keyword evidence="5" id="KW-0812">Transmembrane</keyword>
<dbReference type="GO" id="GO:1990281">
    <property type="term" value="C:efflux pump complex"/>
    <property type="evidence" value="ECO:0007669"/>
    <property type="project" value="TreeGrafter"/>
</dbReference>
<dbReference type="GO" id="GO:0015562">
    <property type="term" value="F:efflux transmembrane transporter activity"/>
    <property type="evidence" value="ECO:0007669"/>
    <property type="project" value="InterPro"/>
</dbReference>
<evidence type="ECO:0000256" key="4">
    <source>
        <dbReference type="ARBA" id="ARBA00022452"/>
    </source>
</evidence>
<proteinExistence type="inferred from homology"/>
<keyword evidence="4" id="KW-1134">Transmembrane beta strand</keyword>
<evidence type="ECO:0000313" key="9">
    <source>
        <dbReference type="Proteomes" id="UP000001818"/>
    </source>
</evidence>
<gene>
    <name evidence="8" type="ordered locus">RPD_2577</name>
</gene>
<dbReference type="Proteomes" id="UP000001818">
    <property type="component" value="Chromosome"/>
</dbReference>
<dbReference type="HOGENOM" id="CLU_012817_0_1_5"/>
<dbReference type="GO" id="GO:0009279">
    <property type="term" value="C:cell outer membrane"/>
    <property type="evidence" value="ECO:0007669"/>
    <property type="project" value="UniProtKB-SubCell"/>
</dbReference>
<dbReference type="KEGG" id="rpd:RPD_2577"/>
<keyword evidence="3" id="KW-0813">Transport</keyword>
<dbReference type="SUPFAM" id="SSF56954">
    <property type="entry name" value="Outer membrane efflux proteins (OEP)"/>
    <property type="match status" value="1"/>
</dbReference>
<evidence type="ECO:0000256" key="3">
    <source>
        <dbReference type="ARBA" id="ARBA00022448"/>
    </source>
</evidence>
<dbReference type="InterPro" id="IPR010130">
    <property type="entry name" value="T1SS_OMP_TolC"/>
</dbReference>
<evidence type="ECO:0000313" key="8">
    <source>
        <dbReference type="EMBL" id="ABE39807.1"/>
    </source>
</evidence>
<dbReference type="PANTHER" id="PTHR30026">
    <property type="entry name" value="OUTER MEMBRANE PROTEIN TOLC"/>
    <property type="match status" value="1"/>
</dbReference>